<gene>
    <name evidence="12" type="primary">LOC105424242</name>
</gene>
<keyword evidence="5" id="KW-0808">Transferase</keyword>
<dbReference type="GeneID" id="105424242"/>
<keyword evidence="7 12" id="KW-0418">Kinase</keyword>
<comment type="catalytic activity">
    <reaction evidence="1">
        <text>(R)-glycerate + ATP = (2R)-3-phosphoglycerate + ADP + H(+)</text>
        <dbReference type="Rhea" id="RHEA:23516"/>
        <dbReference type="ChEBI" id="CHEBI:15378"/>
        <dbReference type="ChEBI" id="CHEBI:16659"/>
        <dbReference type="ChEBI" id="CHEBI:30616"/>
        <dbReference type="ChEBI" id="CHEBI:58272"/>
        <dbReference type="ChEBI" id="CHEBI:456216"/>
        <dbReference type="EC" id="2.7.1.31"/>
    </reaction>
</comment>
<dbReference type="InterPro" id="IPR007835">
    <property type="entry name" value="MOFRL"/>
</dbReference>
<dbReference type="KEGG" id="pbar:105424242"/>
<evidence type="ECO:0000256" key="6">
    <source>
        <dbReference type="ARBA" id="ARBA00022741"/>
    </source>
</evidence>
<dbReference type="InterPro" id="IPR037035">
    <property type="entry name" value="GK-like_C_sf"/>
</dbReference>
<dbReference type="InterPro" id="IPR038614">
    <property type="entry name" value="GK_N_sf"/>
</dbReference>
<dbReference type="Gene3D" id="3.40.1480.10">
    <property type="entry name" value="MOFRL domain"/>
    <property type="match status" value="2"/>
</dbReference>
<proteinExistence type="inferred from homology"/>
<keyword evidence="11" id="KW-1185">Reference proteome</keyword>
<evidence type="ECO:0000256" key="2">
    <source>
        <dbReference type="ARBA" id="ARBA00005393"/>
    </source>
</evidence>
<dbReference type="FunFam" id="3.40.50.10180:FF:000001">
    <property type="entry name" value="Glycerate kinase"/>
    <property type="match status" value="1"/>
</dbReference>
<keyword evidence="8" id="KW-0067">ATP-binding</keyword>
<dbReference type="GO" id="GO:0005524">
    <property type="term" value="F:ATP binding"/>
    <property type="evidence" value="ECO:0007669"/>
    <property type="project" value="UniProtKB-KW"/>
</dbReference>
<accession>A0A6I9WLM4</accession>
<dbReference type="GO" id="GO:0005737">
    <property type="term" value="C:cytoplasm"/>
    <property type="evidence" value="ECO:0007669"/>
    <property type="project" value="TreeGrafter"/>
</dbReference>
<dbReference type="PANTHER" id="PTHR12227:SF0">
    <property type="entry name" value="GLYCERATE KINASE"/>
    <property type="match status" value="1"/>
</dbReference>
<feature type="domain" description="MOFRL" evidence="9">
    <location>
        <begin position="417"/>
        <end position="490"/>
    </location>
</feature>
<dbReference type="Proteomes" id="UP000504615">
    <property type="component" value="Unplaced"/>
</dbReference>
<dbReference type="Gene3D" id="3.40.50.10180">
    <property type="entry name" value="Glycerate kinase, MOFRL-like N-terminal domain"/>
    <property type="match status" value="1"/>
</dbReference>
<dbReference type="RefSeq" id="XP_011632673.1">
    <property type="nucleotide sequence ID" value="XM_011634371.2"/>
</dbReference>
<dbReference type="OrthoDB" id="44918at2759"/>
<evidence type="ECO:0000256" key="5">
    <source>
        <dbReference type="ARBA" id="ARBA00022679"/>
    </source>
</evidence>
<dbReference type="Pfam" id="PF13660">
    <property type="entry name" value="DUF4147"/>
    <property type="match status" value="1"/>
</dbReference>
<dbReference type="AlphaFoldDB" id="A0A6I9WLM4"/>
<evidence type="ECO:0000256" key="4">
    <source>
        <dbReference type="ARBA" id="ARBA00020720"/>
    </source>
</evidence>
<protein>
    <recommendedName>
        <fullName evidence="4">Glycerate kinase</fullName>
        <ecNumber evidence="3">2.7.1.31</ecNumber>
    </recommendedName>
</protein>
<evidence type="ECO:0000259" key="9">
    <source>
        <dbReference type="Pfam" id="PF05161"/>
    </source>
</evidence>
<evidence type="ECO:0000256" key="8">
    <source>
        <dbReference type="ARBA" id="ARBA00022840"/>
    </source>
</evidence>
<evidence type="ECO:0000259" key="10">
    <source>
        <dbReference type="Pfam" id="PF13660"/>
    </source>
</evidence>
<dbReference type="SUPFAM" id="SSF82544">
    <property type="entry name" value="GckA/TtuD-like"/>
    <property type="match status" value="2"/>
</dbReference>
<comment type="similarity">
    <text evidence="2">Belongs to the glycerate kinase type-2 family.</text>
</comment>
<evidence type="ECO:0000313" key="12">
    <source>
        <dbReference type="RefSeq" id="XP_011632673.1"/>
    </source>
</evidence>
<reference evidence="12" key="1">
    <citation type="submission" date="2025-08" db="UniProtKB">
        <authorList>
            <consortium name="RefSeq"/>
        </authorList>
    </citation>
    <scope>IDENTIFICATION</scope>
</reference>
<evidence type="ECO:0000256" key="7">
    <source>
        <dbReference type="ARBA" id="ARBA00022777"/>
    </source>
</evidence>
<dbReference type="GO" id="GO:0008887">
    <property type="term" value="F:glycerate kinase activity"/>
    <property type="evidence" value="ECO:0007669"/>
    <property type="project" value="UniProtKB-EC"/>
</dbReference>
<dbReference type="EC" id="2.7.1.31" evidence="3"/>
<keyword evidence="6" id="KW-0547">Nucleotide-binding</keyword>
<dbReference type="PANTHER" id="PTHR12227">
    <property type="entry name" value="GLYCERATE KINASE"/>
    <property type="match status" value="1"/>
</dbReference>
<dbReference type="Pfam" id="PF05161">
    <property type="entry name" value="MOFRL"/>
    <property type="match status" value="1"/>
</dbReference>
<feature type="domain" description="MOFRL-associated" evidence="10">
    <location>
        <begin position="51"/>
        <end position="299"/>
    </location>
</feature>
<sequence>MRQRTIFRRFISYSRSVTFHPNLSKIFKYTRTSNRDMTTDTRFLSEARADLRDVFHSAVKAVSPNEIVRRRVKLQDNALYVDGKSFPLKENVYLVGFGKAVMGMAVELERILGNVLRKGIVSVPSVSKDAMWTTGDMSSFPRLHDSKIDYREGAVNNQPDSRSLDTTHDIIDLVENLTEADTLIVLVSGGGSALLYMPRPVLNQEDKIELCRKLQNAGADITELNTVRKKLSLVKGGGLARMAYPASVITLILSDIVGDPVDLIASGPTVYSSKAPEDVIAVLKKYNLYDSLEGNLKTVVTSKETFNDKPLLNPAKNFKHVTNIILGNNTMALEAASLEVSRKKLTPIILRDDVTGNVQDVSLAYVHITSLICLVLLNKLGRKEFYDRVRTTLILPLSIDKIDKIFKHIIGNLDGIVLIGGGEPTVVVTGRGKGGRNQELALRFSLDWLAKIKSYPRFVEFDVMMLSGGTDGQDGPTDAAGAFGYPAIAPLIHDVYAKVKSMAVKKNPQVLSEQDLTTDRKIPIQQMSGFITEPDVERNFDNTTKKSVRDINEHIDPLVLKIMEVERMLPENTLKENDTYNFYARFKKGADLIKTGITGTNVMDLHFIYIKKRPCRCEIDSSDKSICEEDIMDVHDLHIDALTVEKYKAMHAPLKFDKDKFLEKPSLVMDIKEEELLSTKIINKNFKDPCCDKKVK</sequence>
<evidence type="ECO:0000256" key="1">
    <source>
        <dbReference type="ARBA" id="ARBA00000694"/>
    </source>
</evidence>
<dbReference type="InterPro" id="IPR025286">
    <property type="entry name" value="MOFRL_assoc_dom"/>
</dbReference>
<evidence type="ECO:0000313" key="11">
    <source>
        <dbReference type="Proteomes" id="UP000504615"/>
    </source>
</evidence>
<evidence type="ECO:0000256" key="3">
    <source>
        <dbReference type="ARBA" id="ARBA00012101"/>
    </source>
</evidence>
<dbReference type="InterPro" id="IPR039760">
    <property type="entry name" value="MOFRL_protein"/>
</dbReference>
<organism evidence="11 12">
    <name type="scientific">Pogonomyrmex barbatus</name>
    <name type="common">red harvester ant</name>
    <dbReference type="NCBI Taxonomy" id="144034"/>
    <lineage>
        <taxon>Eukaryota</taxon>
        <taxon>Metazoa</taxon>
        <taxon>Ecdysozoa</taxon>
        <taxon>Arthropoda</taxon>
        <taxon>Hexapoda</taxon>
        <taxon>Insecta</taxon>
        <taxon>Pterygota</taxon>
        <taxon>Neoptera</taxon>
        <taxon>Endopterygota</taxon>
        <taxon>Hymenoptera</taxon>
        <taxon>Apocrita</taxon>
        <taxon>Aculeata</taxon>
        <taxon>Formicoidea</taxon>
        <taxon>Formicidae</taxon>
        <taxon>Myrmicinae</taxon>
        <taxon>Pogonomyrmex</taxon>
    </lineage>
</organism>
<name>A0A6I9WLM4_9HYME</name>